<accession>A0A2N9JN02</accession>
<name>A0A2N9JN02_9ACTN</name>
<protein>
    <submittedName>
        <fullName evidence="1">Uncharacterized protein</fullName>
    </submittedName>
</protein>
<dbReference type="KEGG" id="mgg:MPLG2_3817"/>
<reference evidence="1 2" key="1">
    <citation type="submission" date="2018-02" db="EMBL/GenBank/DDBJ databases">
        <authorList>
            <person name="Cohen D.B."/>
            <person name="Kent A.D."/>
        </authorList>
    </citation>
    <scope>NUCLEOTIDE SEQUENCE [LARGE SCALE GENOMIC DNA]</scope>
    <source>
        <strain evidence="1">1</strain>
    </source>
</reference>
<evidence type="ECO:0000313" key="2">
    <source>
        <dbReference type="Proteomes" id="UP000238164"/>
    </source>
</evidence>
<dbReference type="Proteomes" id="UP000238164">
    <property type="component" value="Chromosome 1"/>
</dbReference>
<keyword evidence="2" id="KW-1185">Reference proteome</keyword>
<proteinExistence type="predicted"/>
<dbReference type="EMBL" id="LT985188">
    <property type="protein sequence ID" value="SPD88847.1"/>
    <property type="molecule type" value="Genomic_DNA"/>
</dbReference>
<organism evidence="1 2">
    <name type="scientific">Micropruina glycogenica</name>
    <dbReference type="NCBI Taxonomy" id="75385"/>
    <lineage>
        <taxon>Bacteria</taxon>
        <taxon>Bacillati</taxon>
        <taxon>Actinomycetota</taxon>
        <taxon>Actinomycetes</taxon>
        <taxon>Propionibacteriales</taxon>
        <taxon>Nocardioidaceae</taxon>
        <taxon>Micropruina</taxon>
    </lineage>
</organism>
<dbReference type="OrthoDB" id="3733423at2"/>
<sequence length="114" mass="11777">MSEADLVAAVFRALTGGRHDDGGGDLHAVLADEGWDAAALRSHARAVVAGGGVWPHPVPDDLRLRVGSARLLAALQGVQRDLGLFGVATAPAAPRALTADERRLQAEVPPHHGS</sequence>
<evidence type="ECO:0000313" key="1">
    <source>
        <dbReference type="EMBL" id="SPD88847.1"/>
    </source>
</evidence>
<gene>
    <name evidence="1" type="ORF">MPLG2_3817</name>
</gene>
<dbReference type="AlphaFoldDB" id="A0A2N9JN02"/>
<dbReference type="RefSeq" id="WP_105187263.1">
    <property type="nucleotide sequence ID" value="NZ_BAAAGO010000067.1"/>
</dbReference>